<organism evidence="2 3">
    <name type="scientific">Lentinus brumalis</name>
    <dbReference type="NCBI Taxonomy" id="2498619"/>
    <lineage>
        <taxon>Eukaryota</taxon>
        <taxon>Fungi</taxon>
        <taxon>Dikarya</taxon>
        <taxon>Basidiomycota</taxon>
        <taxon>Agaricomycotina</taxon>
        <taxon>Agaricomycetes</taxon>
        <taxon>Polyporales</taxon>
        <taxon>Polyporaceae</taxon>
        <taxon>Lentinus</taxon>
    </lineage>
</organism>
<protein>
    <submittedName>
        <fullName evidence="2">Uncharacterized protein</fullName>
    </submittedName>
</protein>
<dbReference type="EMBL" id="KZ857445">
    <property type="protein sequence ID" value="RDX44786.1"/>
    <property type="molecule type" value="Genomic_DNA"/>
</dbReference>
<reference evidence="2 3" key="1">
    <citation type="journal article" date="2018" name="Biotechnol. Biofuels">
        <title>Integrative visual omics of the white-rot fungus Polyporus brumalis exposes the biotechnological potential of its oxidative enzymes for delignifying raw plant biomass.</title>
        <authorList>
            <person name="Miyauchi S."/>
            <person name="Rancon A."/>
            <person name="Drula E."/>
            <person name="Hage H."/>
            <person name="Chaduli D."/>
            <person name="Favel A."/>
            <person name="Grisel S."/>
            <person name="Henrissat B."/>
            <person name="Herpoel-Gimbert I."/>
            <person name="Ruiz-Duenas F.J."/>
            <person name="Chevret D."/>
            <person name="Hainaut M."/>
            <person name="Lin J."/>
            <person name="Wang M."/>
            <person name="Pangilinan J."/>
            <person name="Lipzen A."/>
            <person name="Lesage-Meessen L."/>
            <person name="Navarro D."/>
            <person name="Riley R."/>
            <person name="Grigoriev I.V."/>
            <person name="Zhou S."/>
            <person name="Raouche S."/>
            <person name="Rosso M.N."/>
        </authorList>
    </citation>
    <scope>NUCLEOTIDE SEQUENCE [LARGE SCALE GENOMIC DNA]</scope>
    <source>
        <strain evidence="2 3">BRFM 1820</strain>
    </source>
</reference>
<evidence type="ECO:0000313" key="2">
    <source>
        <dbReference type="EMBL" id="RDX44786.1"/>
    </source>
</evidence>
<evidence type="ECO:0000313" key="3">
    <source>
        <dbReference type="Proteomes" id="UP000256964"/>
    </source>
</evidence>
<proteinExistence type="predicted"/>
<evidence type="ECO:0000256" key="1">
    <source>
        <dbReference type="SAM" id="MobiDB-lite"/>
    </source>
</evidence>
<dbReference type="Proteomes" id="UP000256964">
    <property type="component" value="Unassembled WGS sequence"/>
</dbReference>
<keyword evidence="3" id="KW-1185">Reference proteome</keyword>
<gene>
    <name evidence="2" type="ORF">OH76DRAFT_1559488</name>
</gene>
<name>A0A371CWZ0_9APHY</name>
<dbReference type="AlphaFoldDB" id="A0A371CWZ0"/>
<dbReference type="STRING" id="139420.A0A371CWZ0"/>
<sequence length="297" mass="32405">MHELPGVPLGRPQVHPPLEHIPPHRTRPFQSARSTRKFPHIHLTAMDINSKDPASNLALLPSTADTDRLTIITQGANLKVSAQGCDSGFSLYGCESPASYYDRFATWLTHLPAMFPLSRLSCLQLRMECPGSAIMQLLRETPSLTTLEITIYLLQAFPGVASGGSGEPPGAGPLVGICSALSSGRGPLPNICPDLRDLTILLSTRHTTPTAVYIYWLEAVRSMTLARTQLRRPLRRLAVQPVECQLVRAVPAYAEWAERVEGVHAESASLAAHVEDCVLHRPGEKAIAFATPRTEWG</sequence>
<feature type="region of interest" description="Disordered" evidence="1">
    <location>
        <begin position="1"/>
        <end position="33"/>
    </location>
</feature>
<accession>A0A371CWZ0</accession>